<evidence type="ECO:0000313" key="3">
    <source>
        <dbReference type="EMBL" id="MCE5169689.1"/>
    </source>
</evidence>
<proteinExistence type="predicted"/>
<accession>A0ABS8YJH0</accession>
<dbReference type="EMBL" id="JAJNBZ010000006">
    <property type="protein sequence ID" value="MCE5169689.1"/>
    <property type="molecule type" value="Genomic_DNA"/>
</dbReference>
<evidence type="ECO:0000313" key="4">
    <source>
        <dbReference type="Proteomes" id="UP001199916"/>
    </source>
</evidence>
<keyword evidence="4" id="KW-1185">Reference proteome</keyword>
<dbReference type="PANTHER" id="PTHR43581:SF4">
    <property type="entry name" value="ATP_GTP PHOSPHATASE"/>
    <property type="match status" value="1"/>
</dbReference>
<dbReference type="Proteomes" id="UP001199916">
    <property type="component" value="Unassembled WGS sequence"/>
</dbReference>
<feature type="domain" description="Endonuclease GajA/Old nuclease/RecF-like AAA" evidence="1">
    <location>
        <begin position="1"/>
        <end position="324"/>
    </location>
</feature>
<dbReference type="Gene3D" id="3.40.50.300">
    <property type="entry name" value="P-loop containing nucleotide triphosphate hydrolases"/>
    <property type="match status" value="1"/>
</dbReference>
<comment type="caution">
    <text evidence="3">The sequence shown here is derived from an EMBL/GenBank/DDBJ whole genome shotgun (WGS) entry which is preliminary data.</text>
</comment>
<dbReference type="RefSeq" id="WP_233696605.1">
    <property type="nucleotide sequence ID" value="NZ_JAJNBZ010000006.1"/>
</dbReference>
<gene>
    <name evidence="3" type="ORF">LQV63_10225</name>
</gene>
<protein>
    <submittedName>
        <fullName evidence="3">AAA family ATPase</fullName>
    </submittedName>
</protein>
<reference evidence="3 4" key="1">
    <citation type="submission" date="2021-11" db="EMBL/GenBank/DDBJ databases">
        <title>Draft genome sequence of Paenibacillus profundus YoMME, a new Gram-positive bacteria with exoelectrogenic properties.</title>
        <authorList>
            <person name="Hubenova Y."/>
            <person name="Hubenova E."/>
            <person name="Manasiev Y."/>
            <person name="Peykov S."/>
            <person name="Mitov M."/>
        </authorList>
    </citation>
    <scope>NUCLEOTIDE SEQUENCE [LARGE SCALE GENOMIC DNA]</scope>
    <source>
        <strain evidence="3 4">YoMME</strain>
    </source>
</reference>
<feature type="domain" description="OLD protein-like TOPRIM" evidence="2">
    <location>
        <begin position="370"/>
        <end position="439"/>
    </location>
</feature>
<evidence type="ECO:0000259" key="2">
    <source>
        <dbReference type="Pfam" id="PF20469"/>
    </source>
</evidence>
<dbReference type="Pfam" id="PF13175">
    <property type="entry name" value="AAA_15"/>
    <property type="match status" value="1"/>
</dbReference>
<dbReference type="InterPro" id="IPR051396">
    <property type="entry name" value="Bact_Antivir_Def_Nuclease"/>
</dbReference>
<dbReference type="SUPFAM" id="SSF52540">
    <property type="entry name" value="P-loop containing nucleoside triphosphate hydrolases"/>
    <property type="match status" value="1"/>
</dbReference>
<name>A0ABS8YJH0_9BACL</name>
<dbReference type="PANTHER" id="PTHR43581">
    <property type="entry name" value="ATP/GTP PHOSPHATASE"/>
    <property type="match status" value="1"/>
</dbReference>
<organism evidence="3 4">
    <name type="scientific">Paenibacillus profundus</name>
    <dbReference type="NCBI Taxonomy" id="1173085"/>
    <lineage>
        <taxon>Bacteria</taxon>
        <taxon>Bacillati</taxon>
        <taxon>Bacillota</taxon>
        <taxon>Bacilli</taxon>
        <taxon>Bacillales</taxon>
        <taxon>Paenibacillaceae</taxon>
        <taxon>Paenibacillus</taxon>
    </lineage>
</organism>
<sequence>MYLDKIRIWNWRKFELLKNGDPSIEVSFNKHLNVLVGENDSGKTAIIDAIKVGLNTNSQDTNWILESDFFDTSVPIKIEYIFREMSEDEEAFLYEWIHFSENESVLRILLEAEIIKDLNGKTRVIKSLLGGEEDKESLISDNVRHLLSVTYLKPLRDAEAELSPGNRSRFAQILRSLSVFQQNDGAAKIEIEEILTKAFLEVQEKIDKPVLKQMDSVIQSFFDKTRARQPVIQPKHMKFDEFVKKLELNLGEVGPGLGSSNLLFMAAELLLLSENKLGPQLALVEEIEAHIHPQSQLRLIKYFERKSKEDGIQYILTSHSPILASSISLEHIILIYNNWAYSMQSGQTRLNSDDYKFLERFLDATKSNMFFARGIIFVEGDAENLLIPAFAEAIGKPLHDYGVSIVNVGNLAFKRYASIFLRTDEKLLNFPVSIVTDLDLKPISYFNEGYISYFEVTPQTESQITNLFDKDFTGKLVGSYITIDQLIKKIKQESVEIDTSTSEKLIIILEKLNNLYNKQIIEQKIKFLNANYFNNIENTKVFICSPWTLEYAIAESDLSEFLQDAILDVHYELKSYKTKKKTEWSNIDCKEKRAVAIYKFMLDKEISKPAVAQMLAYKLITRKSEISSKLKNDSQLKYIYDAILHVTGGE</sequence>
<dbReference type="Pfam" id="PF20469">
    <property type="entry name" value="OLD-like_TOPRIM"/>
    <property type="match status" value="1"/>
</dbReference>
<dbReference type="InterPro" id="IPR034139">
    <property type="entry name" value="TOPRIM_OLD"/>
</dbReference>
<dbReference type="CDD" id="cd01026">
    <property type="entry name" value="TOPRIM_OLD"/>
    <property type="match status" value="1"/>
</dbReference>
<dbReference type="InterPro" id="IPR041685">
    <property type="entry name" value="AAA_GajA/Old/RecF-like"/>
</dbReference>
<dbReference type="InterPro" id="IPR027417">
    <property type="entry name" value="P-loop_NTPase"/>
</dbReference>
<evidence type="ECO:0000259" key="1">
    <source>
        <dbReference type="Pfam" id="PF13175"/>
    </source>
</evidence>